<keyword evidence="7" id="KW-1185">Reference proteome</keyword>
<dbReference type="InterPro" id="IPR036396">
    <property type="entry name" value="Cyt_P450_sf"/>
</dbReference>
<evidence type="ECO:0000256" key="5">
    <source>
        <dbReference type="ARBA" id="ARBA00023004"/>
    </source>
</evidence>
<proteinExistence type="inferred from homology"/>
<sequence length="413" mass="47409">MGFDLYVFQDRETIIQLLRHPTLASPMSLYVFGMRLLFGMPQKGVESYIQDDSGPSVKPFPGSNVAPEKRVDYMLHKAFNQAWAGRSMTAASQRFMKLLDSHMDSWDIPESGTDVDDFFKFIGRAVSSSVTETVFGPALLKLNPDLIENAWAFDNDLPWMFRQVPAFLMPRPYRLRKKMCLQIRRWYAYARQWFTEASIYPDGDGDPFWGSEIIRHLQKELLRNGNRGFIDDESFAAHDLGLIWGSNSNVIAAATLAAFHIFRDPILLQRVRTEIDERFDQPVSLGSIGFKEIWDLPLLASIHAEILRLYVDVLLIFSSPHEDALLGRWRLPRGKKALVSTYIAHRDEKTWNTKDGLHPLDTFWADRFIVNPLDLSTGPLKDRKTVHHNREQDGKPYFSTEGLDGLWIPFGGK</sequence>
<evidence type="ECO:0000256" key="2">
    <source>
        <dbReference type="ARBA" id="ARBA00010617"/>
    </source>
</evidence>
<gene>
    <name evidence="6" type="ORF">S7711_09416</name>
</gene>
<name>A0A084AL72_STACB</name>
<dbReference type="InterPro" id="IPR001128">
    <property type="entry name" value="Cyt_P450"/>
</dbReference>
<dbReference type="InterPro" id="IPR050529">
    <property type="entry name" value="CYP450_sterol_14alpha_dmase"/>
</dbReference>
<keyword evidence="3" id="KW-0349">Heme</keyword>
<organism evidence="6 7">
    <name type="scientific">Stachybotrys chartarum (strain CBS 109288 / IBT 7711)</name>
    <name type="common">Toxic black mold</name>
    <name type="synonym">Stilbospora chartarum</name>
    <dbReference type="NCBI Taxonomy" id="1280523"/>
    <lineage>
        <taxon>Eukaryota</taxon>
        <taxon>Fungi</taxon>
        <taxon>Dikarya</taxon>
        <taxon>Ascomycota</taxon>
        <taxon>Pezizomycotina</taxon>
        <taxon>Sordariomycetes</taxon>
        <taxon>Hypocreomycetidae</taxon>
        <taxon>Hypocreales</taxon>
        <taxon>Stachybotryaceae</taxon>
        <taxon>Stachybotrys</taxon>
    </lineage>
</organism>
<evidence type="ECO:0000313" key="6">
    <source>
        <dbReference type="EMBL" id="KEY66051.1"/>
    </source>
</evidence>
<reference evidence="6 7" key="1">
    <citation type="journal article" date="2014" name="BMC Genomics">
        <title>Comparative genome sequencing reveals chemotype-specific gene clusters in the toxigenic black mold Stachybotrys.</title>
        <authorList>
            <person name="Semeiks J."/>
            <person name="Borek D."/>
            <person name="Otwinowski Z."/>
            <person name="Grishin N.V."/>
        </authorList>
    </citation>
    <scope>NUCLEOTIDE SEQUENCE [LARGE SCALE GENOMIC DNA]</scope>
    <source>
        <strain evidence="7">CBS 109288 / IBT 7711</strain>
    </source>
</reference>
<comment type="similarity">
    <text evidence="2">Belongs to the cytochrome P450 family.</text>
</comment>
<evidence type="ECO:0000256" key="3">
    <source>
        <dbReference type="ARBA" id="ARBA00022617"/>
    </source>
</evidence>
<evidence type="ECO:0000256" key="4">
    <source>
        <dbReference type="ARBA" id="ARBA00022723"/>
    </source>
</evidence>
<dbReference type="PANTHER" id="PTHR24304">
    <property type="entry name" value="CYTOCHROME P450 FAMILY 7"/>
    <property type="match status" value="1"/>
</dbReference>
<dbReference type="EMBL" id="KL648673">
    <property type="protein sequence ID" value="KEY66051.1"/>
    <property type="molecule type" value="Genomic_DNA"/>
</dbReference>
<evidence type="ECO:0000256" key="1">
    <source>
        <dbReference type="ARBA" id="ARBA00004685"/>
    </source>
</evidence>
<dbReference type="Proteomes" id="UP000028045">
    <property type="component" value="Unassembled WGS sequence"/>
</dbReference>
<dbReference type="HOGENOM" id="CLU_018012_2_2_1"/>
<dbReference type="GO" id="GO:0020037">
    <property type="term" value="F:heme binding"/>
    <property type="evidence" value="ECO:0007669"/>
    <property type="project" value="InterPro"/>
</dbReference>
<evidence type="ECO:0000313" key="7">
    <source>
        <dbReference type="Proteomes" id="UP000028045"/>
    </source>
</evidence>
<dbReference type="OrthoDB" id="1470350at2759"/>
<comment type="pathway">
    <text evidence="1">Mycotoxin biosynthesis.</text>
</comment>
<dbReference type="AlphaFoldDB" id="A0A084AL72"/>
<protein>
    <submittedName>
        <fullName evidence="6">Uncharacterized protein</fullName>
    </submittedName>
</protein>
<keyword evidence="5" id="KW-0408">Iron</keyword>
<dbReference type="GO" id="GO:0016705">
    <property type="term" value="F:oxidoreductase activity, acting on paired donors, with incorporation or reduction of molecular oxygen"/>
    <property type="evidence" value="ECO:0007669"/>
    <property type="project" value="InterPro"/>
</dbReference>
<dbReference type="PANTHER" id="PTHR24304:SF2">
    <property type="entry name" value="24-HYDROXYCHOLESTEROL 7-ALPHA-HYDROXYLASE"/>
    <property type="match status" value="1"/>
</dbReference>
<dbReference type="Gene3D" id="1.10.630.10">
    <property type="entry name" value="Cytochrome P450"/>
    <property type="match status" value="1"/>
</dbReference>
<keyword evidence="4" id="KW-0479">Metal-binding</keyword>
<dbReference type="SUPFAM" id="SSF48264">
    <property type="entry name" value="Cytochrome P450"/>
    <property type="match status" value="1"/>
</dbReference>
<dbReference type="GO" id="GO:0008395">
    <property type="term" value="F:steroid hydroxylase activity"/>
    <property type="evidence" value="ECO:0007669"/>
    <property type="project" value="TreeGrafter"/>
</dbReference>
<accession>A0A084AL72</accession>
<dbReference type="GO" id="GO:0005506">
    <property type="term" value="F:iron ion binding"/>
    <property type="evidence" value="ECO:0007669"/>
    <property type="project" value="InterPro"/>
</dbReference>
<dbReference type="Pfam" id="PF00067">
    <property type="entry name" value="p450"/>
    <property type="match status" value="1"/>
</dbReference>